<feature type="region of interest" description="Disordered" evidence="9">
    <location>
        <begin position="283"/>
        <end position="312"/>
    </location>
</feature>
<keyword evidence="10" id="KW-0328">Glycosyltransferase</keyword>
<dbReference type="GO" id="GO:0042158">
    <property type="term" value="P:lipoprotein biosynthetic process"/>
    <property type="evidence" value="ECO:0007669"/>
    <property type="project" value="UniProtKB-UniRule"/>
</dbReference>
<dbReference type="GO" id="GO:0005886">
    <property type="term" value="C:plasma membrane"/>
    <property type="evidence" value="ECO:0007669"/>
    <property type="project" value="UniProtKB-SubCell"/>
</dbReference>
<dbReference type="NCBIfam" id="TIGR00544">
    <property type="entry name" value="lgt"/>
    <property type="match status" value="1"/>
</dbReference>
<evidence type="ECO:0000256" key="7">
    <source>
        <dbReference type="ARBA" id="ARBA00023136"/>
    </source>
</evidence>
<feature type="transmembrane region" description="Helical" evidence="8">
    <location>
        <begin position="70"/>
        <end position="92"/>
    </location>
</feature>
<dbReference type="InterPro" id="IPR003788">
    <property type="entry name" value="NDUFAF7"/>
</dbReference>
<feature type="transmembrane region" description="Helical" evidence="8">
    <location>
        <begin position="221"/>
        <end position="238"/>
    </location>
</feature>
<feature type="compositionally biased region" description="Basic and acidic residues" evidence="9">
    <location>
        <begin position="302"/>
        <end position="312"/>
    </location>
</feature>
<reference evidence="10 11" key="1">
    <citation type="submission" date="2016-07" db="EMBL/GenBank/DDBJ databases">
        <title>Draft Genome Sequence of Methylobrevis pamukkalensis PK2.</title>
        <authorList>
            <person name="Vasilenko O.V."/>
            <person name="Doronina N.V."/>
            <person name="Shmareva M.N."/>
            <person name="Tarlachkov S.V."/>
            <person name="Mustakhimov I."/>
            <person name="Trotsenko Y.A."/>
        </authorList>
    </citation>
    <scope>NUCLEOTIDE SEQUENCE [LARGE SCALE GENOMIC DNA]</scope>
    <source>
        <strain evidence="10 11">PK2</strain>
    </source>
</reference>
<keyword evidence="6 8" id="KW-1133">Transmembrane helix</keyword>
<comment type="pathway">
    <text evidence="8">Protein modification; lipoprotein biosynthesis (diacylglyceryl transfer).</text>
</comment>
<accession>A0A1E3H592</accession>
<dbReference type="Pfam" id="PF01790">
    <property type="entry name" value="LGT"/>
    <property type="match status" value="1"/>
</dbReference>
<dbReference type="PATRIC" id="fig|1439726.3.peg.1240"/>
<feature type="transmembrane region" description="Helical" evidence="8">
    <location>
        <begin position="112"/>
        <end position="129"/>
    </location>
</feature>
<dbReference type="HAMAP" id="MF_01147">
    <property type="entry name" value="Lgt"/>
    <property type="match status" value="1"/>
</dbReference>
<sequence>MLALPFPAIGPDIVSIGPFDLGGFALGPFALRWYALAYVGGLMFGWWYLRRMVRTDRLWAGRTRPDEIDIDDLLVWMTAGVVLGGRIGYVLFYDLGAYLAAPSEILKVWHGGMSFHGGLAGTALAMLIFARRRGLSVRTLFDLSAAAVPLGLGLGRIANFINGELWGRVTDVPWAVVFPREAAGWVPRHPSQLYEAALEGVVLMAVLTVLVWKRQALARPGLVTGVFGIGYGLSRIVVEHFRMPDPQVGYLAFDVVTMGMVLSVPMVLIGLAFVLAAPKRRPGRATRPIRTDDPAAGNHAARRADRRADPRGRAVVRRRLHGALPRRSAGRLLHGPRALRRRRRLRDRARDQPDVRRTDRPLVLGEWQKMGAPARVALVELGPGRGTLMADALRAAAVRPDFRRALEVHLVETSARLRARQAEALAGAAPVWHDDIASLPDLPRIVIANEFFDALPVRQYVKTGAGWLERVVGLSQDGESLAFGLGPGRPDPAELPEDAAGAPQGAIVEVARPAAAIMARLAEDAVRHGGAILAIDYGHARSGVGDTLQALRHHAFTDPLAEPGLADLTAHVDFAALARAARGAGAQVDPVTTQGDFLLALGLVERAGTLGAGKDAATQEALRAAVTRLAGNGPGEMGELFKVLVVRGA</sequence>
<dbReference type="Pfam" id="PF02636">
    <property type="entry name" value="Methyltransf_28"/>
    <property type="match status" value="1"/>
</dbReference>
<evidence type="ECO:0000256" key="9">
    <source>
        <dbReference type="SAM" id="MobiDB-lite"/>
    </source>
</evidence>
<dbReference type="GO" id="GO:0008961">
    <property type="term" value="F:phosphatidylglycerol-prolipoprotein diacylglyceryl transferase activity"/>
    <property type="evidence" value="ECO:0007669"/>
    <property type="project" value="UniProtKB-UniRule"/>
</dbReference>
<evidence type="ECO:0000256" key="2">
    <source>
        <dbReference type="ARBA" id="ARBA00022475"/>
    </source>
</evidence>
<feature type="binding site" evidence="8">
    <location>
        <position position="156"/>
    </location>
    <ligand>
        <name>a 1,2-diacyl-sn-glycero-3-phospho-(1'-sn-glycerol)</name>
        <dbReference type="ChEBI" id="CHEBI:64716"/>
    </ligand>
</feature>
<protein>
    <recommendedName>
        <fullName evidence="8">Phosphatidylglycerol--prolipoprotein diacylglyceryl transferase</fullName>
        <ecNumber evidence="8">2.5.1.145</ecNumber>
    </recommendedName>
</protein>
<proteinExistence type="inferred from homology"/>
<dbReference type="PANTHER" id="PTHR30589:SF0">
    <property type="entry name" value="PHOSPHATIDYLGLYCEROL--PROLIPOPROTEIN DIACYLGLYCERYL TRANSFERASE"/>
    <property type="match status" value="1"/>
</dbReference>
<dbReference type="EMBL" id="MCRJ01000020">
    <property type="protein sequence ID" value="ODN71493.1"/>
    <property type="molecule type" value="Genomic_DNA"/>
</dbReference>
<dbReference type="GO" id="GO:0032259">
    <property type="term" value="P:methylation"/>
    <property type="evidence" value="ECO:0007669"/>
    <property type="project" value="UniProtKB-KW"/>
</dbReference>
<keyword evidence="10" id="KW-0449">Lipoprotein</keyword>
<keyword evidence="7 8" id="KW-0472">Membrane</keyword>
<dbReference type="Proteomes" id="UP000094622">
    <property type="component" value="Unassembled WGS sequence"/>
</dbReference>
<evidence type="ECO:0000313" key="10">
    <source>
        <dbReference type="EMBL" id="ODN71493.1"/>
    </source>
</evidence>
<keyword evidence="3" id="KW-0489">Methyltransferase</keyword>
<dbReference type="PROSITE" id="PS01311">
    <property type="entry name" value="LGT"/>
    <property type="match status" value="1"/>
</dbReference>
<dbReference type="UniPathway" id="UPA00664"/>
<dbReference type="GO" id="GO:0008168">
    <property type="term" value="F:methyltransferase activity"/>
    <property type="evidence" value="ECO:0007669"/>
    <property type="project" value="UniProtKB-KW"/>
</dbReference>
<feature type="transmembrane region" description="Helical" evidence="8">
    <location>
        <begin position="250"/>
        <end position="277"/>
    </location>
</feature>
<comment type="function">
    <text evidence="8">Catalyzes the transfer of the diacylglyceryl group from phosphatidylglycerol to the sulfhydryl group of the N-terminal cysteine of a prolipoprotein, the first step in the formation of mature lipoproteins.</text>
</comment>
<keyword evidence="5 8" id="KW-0812">Transmembrane</keyword>
<dbReference type="AlphaFoldDB" id="A0A1E3H592"/>
<keyword evidence="4 8" id="KW-0808">Transferase</keyword>
<evidence type="ECO:0000256" key="4">
    <source>
        <dbReference type="ARBA" id="ARBA00022679"/>
    </source>
</evidence>
<comment type="caution">
    <text evidence="10">The sequence shown here is derived from an EMBL/GenBank/DDBJ whole genome shotgun (WGS) entry which is preliminary data.</text>
</comment>
<gene>
    <name evidence="8 10" type="primary">lgt</name>
    <name evidence="10" type="ORF">A6302_01182</name>
</gene>
<comment type="catalytic activity">
    <reaction evidence="8">
        <text>L-cysteinyl-[prolipoprotein] + a 1,2-diacyl-sn-glycero-3-phospho-(1'-sn-glycerol) = an S-1,2-diacyl-sn-glyceryl-L-cysteinyl-[prolipoprotein] + sn-glycerol 1-phosphate + H(+)</text>
        <dbReference type="Rhea" id="RHEA:56712"/>
        <dbReference type="Rhea" id="RHEA-COMP:14679"/>
        <dbReference type="Rhea" id="RHEA-COMP:14680"/>
        <dbReference type="ChEBI" id="CHEBI:15378"/>
        <dbReference type="ChEBI" id="CHEBI:29950"/>
        <dbReference type="ChEBI" id="CHEBI:57685"/>
        <dbReference type="ChEBI" id="CHEBI:64716"/>
        <dbReference type="ChEBI" id="CHEBI:140658"/>
        <dbReference type="EC" id="2.5.1.145"/>
    </reaction>
</comment>
<evidence type="ECO:0000256" key="1">
    <source>
        <dbReference type="ARBA" id="ARBA00007150"/>
    </source>
</evidence>
<dbReference type="PANTHER" id="PTHR30589">
    <property type="entry name" value="PROLIPOPROTEIN DIACYLGLYCERYL TRANSFERASE"/>
    <property type="match status" value="1"/>
</dbReference>
<evidence type="ECO:0000256" key="5">
    <source>
        <dbReference type="ARBA" id="ARBA00022692"/>
    </source>
</evidence>
<dbReference type="Gene3D" id="3.40.50.12710">
    <property type="match status" value="1"/>
</dbReference>
<feature type="transmembrane region" description="Helical" evidence="8">
    <location>
        <begin position="31"/>
        <end position="49"/>
    </location>
</feature>
<dbReference type="SUPFAM" id="SSF53335">
    <property type="entry name" value="S-adenosyl-L-methionine-dependent methyltransferases"/>
    <property type="match status" value="1"/>
</dbReference>
<evidence type="ECO:0000256" key="8">
    <source>
        <dbReference type="HAMAP-Rule" id="MF_01147"/>
    </source>
</evidence>
<evidence type="ECO:0000256" key="6">
    <source>
        <dbReference type="ARBA" id="ARBA00022989"/>
    </source>
</evidence>
<dbReference type="InterPro" id="IPR038375">
    <property type="entry name" value="NDUFAF7_sf"/>
</dbReference>
<evidence type="ECO:0000313" key="11">
    <source>
        <dbReference type="Proteomes" id="UP000094622"/>
    </source>
</evidence>
<keyword evidence="11" id="KW-1185">Reference proteome</keyword>
<comment type="similarity">
    <text evidence="1 8">Belongs to the Lgt family.</text>
</comment>
<name>A0A1E3H592_9HYPH</name>
<comment type="subcellular location">
    <subcellularLocation>
        <location evidence="8">Cell membrane</location>
        <topology evidence="8">Multi-pass membrane protein</topology>
    </subcellularLocation>
</comment>
<dbReference type="InterPro" id="IPR029063">
    <property type="entry name" value="SAM-dependent_MTases_sf"/>
</dbReference>
<evidence type="ECO:0000256" key="3">
    <source>
        <dbReference type="ARBA" id="ARBA00022603"/>
    </source>
</evidence>
<dbReference type="InterPro" id="IPR001640">
    <property type="entry name" value="Lgt"/>
</dbReference>
<keyword evidence="2 8" id="KW-1003">Cell membrane</keyword>
<dbReference type="EC" id="2.5.1.145" evidence="8"/>
<organism evidence="10 11">
    <name type="scientific">Methylobrevis pamukkalensis</name>
    <dbReference type="NCBI Taxonomy" id="1439726"/>
    <lineage>
        <taxon>Bacteria</taxon>
        <taxon>Pseudomonadati</taxon>
        <taxon>Pseudomonadota</taxon>
        <taxon>Alphaproteobacteria</taxon>
        <taxon>Hyphomicrobiales</taxon>
        <taxon>Pleomorphomonadaceae</taxon>
        <taxon>Methylobrevis</taxon>
    </lineage>
</organism>